<accession>A0A9D2C032</accession>
<evidence type="ECO:0000313" key="2">
    <source>
        <dbReference type="Proteomes" id="UP000823868"/>
    </source>
</evidence>
<organism evidence="1 2">
    <name type="scientific">Candidatus Flavonifractor merdigallinarum</name>
    <dbReference type="NCBI Taxonomy" id="2838589"/>
    <lineage>
        <taxon>Bacteria</taxon>
        <taxon>Bacillati</taxon>
        <taxon>Bacillota</taxon>
        <taxon>Clostridia</taxon>
        <taxon>Eubacteriales</taxon>
        <taxon>Oscillospiraceae</taxon>
        <taxon>Flavonifractor</taxon>
    </lineage>
</organism>
<comment type="caution">
    <text evidence="1">The sequence shown here is derived from an EMBL/GenBank/DDBJ whole genome shotgun (WGS) entry which is preliminary data.</text>
</comment>
<dbReference type="SUPFAM" id="SSF52172">
    <property type="entry name" value="CheY-like"/>
    <property type="match status" value="1"/>
</dbReference>
<evidence type="ECO:0000313" key="1">
    <source>
        <dbReference type="EMBL" id="HIY22473.1"/>
    </source>
</evidence>
<protein>
    <submittedName>
        <fullName evidence="1">Uncharacterized protein</fullName>
    </submittedName>
</protein>
<sequence length="120" mass="13723">MRIAVCENTPAAVEQLQGWIEQYCLLYHIPADFQRFLSPEAFAAWKGRFELVFLGFGGSAGFLQARLLRERDHRCKIVLVDDTQQFAVQGVRIHCTDFILRPVEFRHIVRSMRLATGGGL</sequence>
<proteinExistence type="predicted"/>
<dbReference type="InterPro" id="IPR011006">
    <property type="entry name" value="CheY-like_superfamily"/>
</dbReference>
<reference evidence="1" key="1">
    <citation type="journal article" date="2021" name="PeerJ">
        <title>Extensive microbial diversity within the chicken gut microbiome revealed by metagenomics and culture.</title>
        <authorList>
            <person name="Gilroy R."/>
            <person name="Ravi A."/>
            <person name="Getino M."/>
            <person name="Pursley I."/>
            <person name="Horton D.L."/>
            <person name="Alikhan N.F."/>
            <person name="Baker D."/>
            <person name="Gharbi K."/>
            <person name="Hall N."/>
            <person name="Watson M."/>
            <person name="Adriaenssens E.M."/>
            <person name="Foster-Nyarko E."/>
            <person name="Jarju S."/>
            <person name="Secka A."/>
            <person name="Antonio M."/>
            <person name="Oren A."/>
            <person name="Chaudhuri R.R."/>
            <person name="La Ragione R."/>
            <person name="Hildebrand F."/>
            <person name="Pallen M.J."/>
        </authorList>
    </citation>
    <scope>NUCLEOTIDE SEQUENCE</scope>
    <source>
        <strain evidence="1">ChiBcec16_6824</strain>
    </source>
</reference>
<name>A0A9D2C032_9FIRM</name>
<dbReference type="AlphaFoldDB" id="A0A9D2C032"/>
<reference evidence="1" key="2">
    <citation type="submission" date="2021-04" db="EMBL/GenBank/DDBJ databases">
        <authorList>
            <person name="Gilroy R."/>
        </authorList>
    </citation>
    <scope>NUCLEOTIDE SEQUENCE</scope>
    <source>
        <strain evidence="1">ChiBcec16_6824</strain>
    </source>
</reference>
<dbReference type="Gene3D" id="3.40.50.2300">
    <property type="match status" value="1"/>
</dbReference>
<dbReference type="Proteomes" id="UP000823868">
    <property type="component" value="Unassembled WGS sequence"/>
</dbReference>
<gene>
    <name evidence="1" type="ORF">H9841_11315</name>
</gene>
<dbReference type="EMBL" id="DXDX01000204">
    <property type="protein sequence ID" value="HIY22473.1"/>
    <property type="molecule type" value="Genomic_DNA"/>
</dbReference>